<evidence type="ECO:0000256" key="1">
    <source>
        <dbReference type="SAM" id="MobiDB-lite"/>
    </source>
</evidence>
<accession>A0A9P5NC53</accession>
<proteinExistence type="predicted"/>
<feature type="region of interest" description="Disordered" evidence="1">
    <location>
        <begin position="53"/>
        <end position="73"/>
    </location>
</feature>
<dbReference type="Proteomes" id="UP000724874">
    <property type="component" value="Unassembled WGS sequence"/>
</dbReference>
<name>A0A9P5NC53_GYMJU</name>
<feature type="non-terminal residue" evidence="2">
    <location>
        <position position="114"/>
    </location>
</feature>
<protein>
    <submittedName>
        <fullName evidence="2">Uncharacterized protein</fullName>
    </submittedName>
</protein>
<dbReference type="EMBL" id="JADNYJ010000205">
    <property type="protein sequence ID" value="KAF8874966.1"/>
    <property type="molecule type" value="Genomic_DNA"/>
</dbReference>
<organism evidence="2 3">
    <name type="scientific">Gymnopilus junonius</name>
    <name type="common">Spectacular rustgill mushroom</name>
    <name type="synonym">Gymnopilus spectabilis subsp. junonius</name>
    <dbReference type="NCBI Taxonomy" id="109634"/>
    <lineage>
        <taxon>Eukaryota</taxon>
        <taxon>Fungi</taxon>
        <taxon>Dikarya</taxon>
        <taxon>Basidiomycota</taxon>
        <taxon>Agaricomycotina</taxon>
        <taxon>Agaricomycetes</taxon>
        <taxon>Agaricomycetidae</taxon>
        <taxon>Agaricales</taxon>
        <taxon>Agaricineae</taxon>
        <taxon>Hymenogastraceae</taxon>
        <taxon>Gymnopilus</taxon>
    </lineage>
</organism>
<sequence>MAIFPPSIMGLSPSPSSSTSLIVFPFEEDSYTAKSAKKAKLSPHVVAQLLFINPSTQENPDQDDDSGYEEGVKKDLDDQKKQFCGWEENDPDPLWSAIPKPCIKGWLIDLVLSR</sequence>
<gene>
    <name evidence="2" type="ORF">CPB84DRAFT_1797117</name>
</gene>
<comment type="caution">
    <text evidence="2">The sequence shown here is derived from an EMBL/GenBank/DDBJ whole genome shotgun (WGS) entry which is preliminary data.</text>
</comment>
<evidence type="ECO:0000313" key="3">
    <source>
        <dbReference type="Proteomes" id="UP000724874"/>
    </source>
</evidence>
<reference evidence="2" key="1">
    <citation type="submission" date="2020-11" db="EMBL/GenBank/DDBJ databases">
        <authorList>
            <consortium name="DOE Joint Genome Institute"/>
            <person name="Ahrendt S."/>
            <person name="Riley R."/>
            <person name="Andreopoulos W."/>
            <person name="LaButti K."/>
            <person name="Pangilinan J."/>
            <person name="Ruiz-duenas F.J."/>
            <person name="Barrasa J.M."/>
            <person name="Sanchez-Garcia M."/>
            <person name="Camarero S."/>
            <person name="Miyauchi S."/>
            <person name="Serrano A."/>
            <person name="Linde D."/>
            <person name="Babiker R."/>
            <person name="Drula E."/>
            <person name="Ayuso-Fernandez I."/>
            <person name="Pacheco R."/>
            <person name="Padilla G."/>
            <person name="Ferreira P."/>
            <person name="Barriuso J."/>
            <person name="Kellner H."/>
            <person name="Castanera R."/>
            <person name="Alfaro M."/>
            <person name="Ramirez L."/>
            <person name="Pisabarro A.G."/>
            <person name="Kuo A."/>
            <person name="Tritt A."/>
            <person name="Lipzen A."/>
            <person name="He G."/>
            <person name="Yan M."/>
            <person name="Ng V."/>
            <person name="Cullen D."/>
            <person name="Martin F."/>
            <person name="Rosso M.-N."/>
            <person name="Henrissat B."/>
            <person name="Hibbett D."/>
            <person name="Martinez A.T."/>
            <person name="Grigoriev I.V."/>
        </authorList>
    </citation>
    <scope>NUCLEOTIDE SEQUENCE</scope>
    <source>
        <strain evidence="2">AH 44721</strain>
    </source>
</reference>
<evidence type="ECO:0000313" key="2">
    <source>
        <dbReference type="EMBL" id="KAF8874966.1"/>
    </source>
</evidence>
<dbReference type="AlphaFoldDB" id="A0A9P5NC53"/>
<keyword evidence="3" id="KW-1185">Reference proteome</keyword>